<dbReference type="Proteomes" id="UP001179952">
    <property type="component" value="Unassembled WGS sequence"/>
</dbReference>
<organism evidence="1 2">
    <name type="scientific">Acorus gramineus</name>
    <name type="common">Dwarf sweet flag</name>
    <dbReference type="NCBI Taxonomy" id="55184"/>
    <lineage>
        <taxon>Eukaryota</taxon>
        <taxon>Viridiplantae</taxon>
        <taxon>Streptophyta</taxon>
        <taxon>Embryophyta</taxon>
        <taxon>Tracheophyta</taxon>
        <taxon>Spermatophyta</taxon>
        <taxon>Magnoliopsida</taxon>
        <taxon>Liliopsida</taxon>
        <taxon>Acoraceae</taxon>
        <taxon>Acorus</taxon>
    </lineage>
</organism>
<evidence type="ECO:0000313" key="1">
    <source>
        <dbReference type="EMBL" id="KAK1259981.1"/>
    </source>
</evidence>
<reference evidence="1" key="2">
    <citation type="submission" date="2023-06" db="EMBL/GenBank/DDBJ databases">
        <authorList>
            <person name="Ma L."/>
            <person name="Liu K.-W."/>
            <person name="Li Z."/>
            <person name="Hsiao Y.-Y."/>
            <person name="Qi Y."/>
            <person name="Fu T."/>
            <person name="Tang G."/>
            <person name="Zhang D."/>
            <person name="Sun W.-H."/>
            <person name="Liu D.-K."/>
            <person name="Li Y."/>
            <person name="Chen G.-Z."/>
            <person name="Liu X.-D."/>
            <person name="Liao X.-Y."/>
            <person name="Jiang Y.-T."/>
            <person name="Yu X."/>
            <person name="Hao Y."/>
            <person name="Huang J."/>
            <person name="Zhao X.-W."/>
            <person name="Ke S."/>
            <person name="Chen Y.-Y."/>
            <person name="Wu W.-L."/>
            <person name="Hsu J.-L."/>
            <person name="Lin Y.-F."/>
            <person name="Huang M.-D."/>
            <person name="Li C.-Y."/>
            <person name="Huang L."/>
            <person name="Wang Z.-W."/>
            <person name="Zhao X."/>
            <person name="Zhong W.-Y."/>
            <person name="Peng D.-H."/>
            <person name="Ahmad S."/>
            <person name="Lan S."/>
            <person name="Zhang J.-S."/>
            <person name="Tsai W.-C."/>
            <person name="Van De Peer Y."/>
            <person name="Liu Z.-J."/>
        </authorList>
    </citation>
    <scope>NUCLEOTIDE SEQUENCE</scope>
    <source>
        <strain evidence="1">SCP</strain>
        <tissue evidence="1">Leaves</tissue>
    </source>
</reference>
<dbReference type="AlphaFoldDB" id="A0AAV9A6V8"/>
<accession>A0AAV9A6V8</accession>
<proteinExistence type="predicted"/>
<dbReference type="EMBL" id="JAUJYN010000012">
    <property type="protein sequence ID" value="KAK1259981.1"/>
    <property type="molecule type" value="Genomic_DNA"/>
</dbReference>
<comment type="caution">
    <text evidence="1">The sequence shown here is derived from an EMBL/GenBank/DDBJ whole genome shotgun (WGS) entry which is preliminary data.</text>
</comment>
<evidence type="ECO:0000313" key="2">
    <source>
        <dbReference type="Proteomes" id="UP001179952"/>
    </source>
</evidence>
<sequence>MAFSDLRTFSTLSASLAEGKATHVYREGNQVADHLVAFQSLFDEESNFWPDLLKILKDDKEGKDTIRFLSNTIITNRTKKSSLNEW</sequence>
<name>A0AAV9A6V8_ACOGR</name>
<protein>
    <recommendedName>
        <fullName evidence="3">RNase H type-1 domain-containing protein</fullName>
    </recommendedName>
</protein>
<gene>
    <name evidence="1" type="ORF">QJS04_geneDACA021418</name>
</gene>
<reference evidence="1" key="1">
    <citation type="journal article" date="2023" name="Nat. Commun.">
        <title>Diploid and tetraploid genomes of Acorus and the evolution of monocots.</title>
        <authorList>
            <person name="Ma L."/>
            <person name="Liu K.W."/>
            <person name="Li Z."/>
            <person name="Hsiao Y.Y."/>
            <person name="Qi Y."/>
            <person name="Fu T."/>
            <person name="Tang G.D."/>
            <person name="Zhang D."/>
            <person name="Sun W.H."/>
            <person name="Liu D.K."/>
            <person name="Li Y."/>
            <person name="Chen G.Z."/>
            <person name="Liu X.D."/>
            <person name="Liao X.Y."/>
            <person name="Jiang Y.T."/>
            <person name="Yu X."/>
            <person name="Hao Y."/>
            <person name="Huang J."/>
            <person name="Zhao X.W."/>
            <person name="Ke S."/>
            <person name="Chen Y.Y."/>
            <person name="Wu W.L."/>
            <person name="Hsu J.L."/>
            <person name="Lin Y.F."/>
            <person name="Huang M.D."/>
            <person name="Li C.Y."/>
            <person name="Huang L."/>
            <person name="Wang Z.W."/>
            <person name="Zhao X."/>
            <person name="Zhong W.Y."/>
            <person name="Peng D.H."/>
            <person name="Ahmad S."/>
            <person name="Lan S."/>
            <person name="Zhang J.S."/>
            <person name="Tsai W.C."/>
            <person name="Van de Peer Y."/>
            <person name="Liu Z.J."/>
        </authorList>
    </citation>
    <scope>NUCLEOTIDE SEQUENCE</scope>
    <source>
        <strain evidence="1">SCP</strain>
    </source>
</reference>
<keyword evidence="2" id="KW-1185">Reference proteome</keyword>
<evidence type="ECO:0008006" key="3">
    <source>
        <dbReference type="Google" id="ProtNLM"/>
    </source>
</evidence>